<keyword evidence="2" id="KW-1185">Reference proteome</keyword>
<dbReference type="AlphaFoldDB" id="A0A4S4BUU8"/>
<evidence type="ECO:0008006" key="3">
    <source>
        <dbReference type="Google" id="ProtNLM"/>
    </source>
</evidence>
<dbReference type="OrthoDB" id="2427603at2"/>
<comment type="caution">
    <text evidence="1">The sequence shown here is derived from an EMBL/GenBank/DDBJ whole genome shotgun (WGS) entry which is preliminary data.</text>
</comment>
<accession>A0A4S4BUU8</accession>
<reference evidence="1 2" key="1">
    <citation type="submission" date="2019-04" db="EMBL/GenBank/DDBJ databases">
        <title>Bacillus sediminilitoris sp. nov., isolated from a tidal flat sediment on the East China Sea.</title>
        <authorList>
            <person name="Wei Y."/>
            <person name="Mao H."/>
            <person name="Fang J."/>
        </authorList>
    </citation>
    <scope>NUCLEOTIDE SEQUENCE [LARGE SCALE GENOMIC DNA]</scope>
    <source>
        <strain evidence="1 2">DSL-17</strain>
    </source>
</reference>
<dbReference type="EMBL" id="SSNT01000010">
    <property type="protein sequence ID" value="THF78876.1"/>
    <property type="molecule type" value="Genomic_DNA"/>
</dbReference>
<dbReference type="RefSeq" id="WP_136354979.1">
    <property type="nucleotide sequence ID" value="NZ_CP046266.1"/>
</dbReference>
<evidence type="ECO:0000313" key="1">
    <source>
        <dbReference type="EMBL" id="THF78876.1"/>
    </source>
</evidence>
<gene>
    <name evidence="1" type="ORF">E6W99_14175</name>
</gene>
<protein>
    <recommendedName>
        <fullName evidence="3">Phenylalanyl-tRNA synthetase subunit beta</fullName>
    </recommendedName>
</protein>
<name>A0A4S4BUU8_9BACI</name>
<organism evidence="1 2">
    <name type="scientific">Metabacillus sediminilitoris</name>
    <dbReference type="NCBI Taxonomy" id="2567941"/>
    <lineage>
        <taxon>Bacteria</taxon>
        <taxon>Bacillati</taxon>
        <taxon>Bacillota</taxon>
        <taxon>Bacilli</taxon>
        <taxon>Bacillales</taxon>
        <taxon>Bacillaceae</taxon>
        <taxon>Metabacillus</taxon>
    </lineage>
</organism>
<proteinExistence type="predicted"/>
<sequence>MKILKVLTLIVVILLLLGFGVYHFGTKIASDKVMENVSTEIKKSGEVEEIKGMLEQDPQLQKLLENGIENIDESKLPFTTKEDAIQTVVKKIGIKEAQEIQSKVSDGVTNDEKQEILEKVENNLTEEEILALKVLAYKELNKK</sequence>
<dbReference type="Proteomes" id="UP000310334">
    <property type="component" value="Unassembled WGS sequence"/>
</dbReference>
<evidence type="ECO:0000313" key="2">
    <source>
        <dbReference type="Proteomes" id="UP000310334"/>
    </source>
</evidence>